<comment type="caution">
    <text evidence="2">The sequence shown here is derived from an EMBL/GenBank/DDBJ whole genome shotgun (WGS) entry which is preliminary data.</text>
</comment>
<reference evidence="2 3" key="1">
    <citation type="submission" date="2015-08" db="EMBL/GenBank/DDBJ databases">
        <title>Next Generation Sequencing and Analysis of the Genome of Puccinia sorghi L Schw, the Causal Agent of Maize Common Rust.</title>
        <authorList>
            <person name="Rochi L."/>
            <person name="Burguener G."/>
            <person name="Darino M."/>
            <person name="Turjanski A."/>
            <person name="Kreff E."/>
            <person name="Dieguez M.J."/>
            <person name="Sacco F."/>
        </authorList>
    </citation>
    <scope>NUCLEOTIDE SEQUENCE [LARGE SCALE GENOMIC DNA]</scope>
    <source>
        <strain evidence="2 3">RO10H11247</strain>
    </source>
</reference>
<evidence type="ECO:0000313" key="2">
    <source>
        <dbReference type="EMBL" id="KNZ60209.1"/>
    </source>
</evidence>
<proteinExistence type="predicted"/>
<gene>
    <name evidence="2" type="ORF">VP01_1596g5</name>
</gene>
<accession>A0A0L6VHL5</accession>
<feature type="region of interest" description="Disordered" evidence="1">
    <location>
        <begin position="1"/>
        <end position="45"/>
    </location>
</feature>
<evidence type="ECO:0000256" key="1">
    <source>
        <dbReference type="SAM" id="MobiDB-lite"/>
    </source>
</evidence>
<sequence length="137" mass="15388">MEKEEKDNREQTEQKSTKQLSEENARKERISGHKTKEKERRDRMITAGGARIPTLVIKRNEIDPRLFLCLPISVSNIPQATFRPSSLIDSGASHNVLSDSYLPPGIVVLCRLKIIPQLGKPLASPRGGYKIITPFNP</sequence>
<protein>
    <submittedName>
        <fullName evidence="2">Uncharacterized protein</fullName>
    </submittedName>
</protein>
<dbReference type="VEuPathDB" id="FungiDB:VP01_1596g5"/>
<dbReference type="AlphaFoldDB" id="A0A0L6VHL5"/>
<organism evidence="2 3">
    <name type="scientific">Puccinia sorghi</name>
    <dbReference type="NCBI Taxonomy" id="27349"/>
    <lineage>
        <taxon>Eukaryota</taxon>
        <taxon>Fungi</taxon>
        <taxon>Dikarya</taxon>
        <taxon>Basidiomycota</taxon>
        <taxon>Pucciniomycotina</taxon>
        <taxon>Pucciniomycetes</taxon>
        <taxon>Pucciniales</taxon>
        <taxon>Pucciniaceae</taxon>
        <taxon>Puccinia</taxon>
    </lineage>
</organism>
<keyword evidence="3" id="KW-1185">Reference proteome</keyword>
<feature type="compositionally biased region" description="Basic and acidic residues" evidence="1">
    <location>
        <begin position="1"/>
        <end position="44"/>
    </location>
</feature>
<name>A0A0L6VHL5_9BASI</name>
<dbReference type="EMBL" id="LAVV01006388">
    <property type="protein sequence ID" value="KNZ60209.1"/>
    <property type="molecule type" value="Genomic_DNA"/>
</dbReference>
<dbReference type="Proteomes" id="UP000037035">
    <property type="component" value="Unassembled WGS sequence"/>
</dbReference>
<evidence type="ECO:0000313" key="3">
    <source>
        <dbReference type="Proteomes" id="UP000037035"/>
    </source>
</evidence>